<keyword evidence="1" id="KW-0812">Transmembrane</keyword>
<keyword evidence="1" id="KW-0472">Membrane</keyword>
<proteinExistence type="predicted"/>
<protein>
    <recommendedName>
        <fullName evidence="4">Transmembrane protein</fullName>
    </recommendedName>
</protein>
<comment type="caution">
    <text evidence="2">The sequence shown here is derived from an EMBL/GenBank/DDBJ whole genome shotgun (WGS) entry which is preliminary data.</text>
</comment>
<dbReference type="Proteomes" id="UP001430953">
    <property type="component" value="Unassembled WGS sequence"/>
</dbReference>
<feature type="transmembrane region" description="Helical" evidence="1">
    <location>
        <begin position="122"/>
        <end position="147"/>
    </location>
</feature>
<keyword evidence="3" id="KW-1185">Reference proteome</keyword>
<name>A0AAW2EDJ0_9HYME</name>
<evidence type="ECO:0000313" key="3">
    <source>
        <dbReference type="Proteomes" id="UP001430953"/>
    </source>
</evidence>
<gene>
    <name evidence="2" type="ORF">PUN28_018721</name>
</gene>
<dbReference type="AlphaFoldDB" id="A0AAW2EDJ0"/>
<evidence type="ECO:0000256" key="1">
    <source>
        <dbReference type="SAM" id="Phobius"/>
    </source>
</evidence>
<organism evidence="2 3">
    <name type="scientific">Cardiocondyla obscurior</name>
    <dbReference type="NCBI Taxonomy" id="286306"/>
    <lineage>
        <taxon>Eukaryota</taxon>
        <taxon>Metazoa</taxon>
        <taxon>Ecdysozoa</taxon>
        <taxon>Arthropoda</taxon>
        <taxon>Hexapoda</taxon>
        <taxon>Insecta</taxon>
        <taxon>Pterygota</taxon>
        <taxon>Neoptera</taxon>
        <taxon>Endopterygota</taxon>
        <taxon>Hymenoptera</taxon>
        <taxon>Apocrita</taxon>
        <taxon>Aculeata</taxon>
        <taxon>Formicoidea</taxon>
        <taxon>Formicidae</taxon>
        <taxon>Myrmicinae</taxon>
        <taxon>Cardiocondyla</taxon>
    </lineage>
</organism>
<evidence type="ECO:0000313" key="2">
    <source>
        <dbReference type="EMBL" id="KAL0101050.1"/>
    </source>
</evidence>
<accession>A0AAW2EDJ0</accession>
<keyword evidence="1" id="KW-1133">Transmembrane helix</keyword>
<sequence length="179" mass="21578">MLSIGHQRSARASLSIRVRSEQATFRKVLESEGTLHWRRARAHSTRWRNISRRYLSFSLFSFPPLSVSDDTTRKMFLDMWHLSKNLSLFRKKKEEERIECSNGRNRGAFLSRLFERTFVGLFFFWVSGLPHLIQIYIYIYIFVYIYIIQRIRYKVEKGIRESGHRVQDRYIESMKNAEK</sequence>
<reference evidence="2 3" key="1">
    <citation type="submission" date="2023-03" db="EMBL/GenBank/DDBJ databases">
        <title>High recombination rates correlate with genetic variation in Cardiocondyla obscurior ants.</title>
        <authorList>
            <person name="Errbii M."/>
        </authorList>
    </citation>
    <scope>NUCLEOTIDE SEQUENCE [LARGE SCALE GENOMIC DNA]</scope>
    <source>
        <strain evidence="2">Alpha-2009</strain>
        <tissue evidence="2">Whole body</tissue>
    </source>
</reference>
<evidence type="ECO:0008006" key="4">
    <source>
        <dbReference type="Google" id="ProtNLM"/>
    </source>
</evidence>
<dbReference type="EMBL" id="JADYXP020000024">
    <property type="protein sequence ID" value="KAL0101050.1"/>
    <property type="molecule type" value="Genomic_DNA"/>
</dbReference>